<reference evidence="1" key="1">
    <citation type="submission" date="2020-05" db="EMBL/GenBank/DDBJ databases">
        <title>Large-scale comparative analyses of tick genomes elucidate their genetic diversity and vector capacities.</title>
        <authorList>
            <person name="Jia N."/>
            <person name="Wang J."/>
            <person name="Shi W."/>
            <person name="Du L."/>
            <person name="Sun Y."/>
            <person name="Zhan W."/>
            <person name="Jiang J."/>
            <person name="Wang Q."/>
            <person name="Zhang B."/>
            <person name="Ji P."/>
            <person name="Sakyi L.B."/>
            <person name="Cui X."/>
            <person name="Yuan T."/>
            <person name="Jiang B."/>
            <person name="Yang W."/>
            <person name="Lam T.T.-Y."/>
            <person name="Chang Q."/>
            <person name="Ding S."/>
            <person name="Wang X."/>
            <person name="Zhu J."/>
            <person name="Ruan X."/>
            <person name="Zhao L."/>
            <person name="Wei J."/>
            <person name="Que T."/>
            <person name="Du C."/>
            <person name="Cheng J."/>
            <person name="Dai P."/>
            <person name="Han X."/>
            <person name="Huang E."/>
            <person name="Gao Y."/>
            <person name="Liu J."/>
            <person name="Shao H."/>
            <person name="Ye R."/>
            <person name="Li L."/>
            <person name="Wei W."/>
            <person name="Wang X."/>
            <person name="Wang C."/>
            <person name="Yang T."/>
            <person name="Huo Q."/>
            <person name="Li W."/>
            <person name="Guo W."/>
            <person name="Chen H."/>
            <person name="Zhou L."/>
            <person name="Ni X."/>
            <person name="Tian J."/>
            <person name="Zhou Y."/>
            <person name="Sheng Y."/>
            <person name="Liu T."/>
            <person name="Pan Y."/>
            <person name="Xia L."/>
            <person name="Li J."/>
            <person name="Zhao F."/>
            <person name="Cao W."/>
        </authorList>
    </citation>
    <scope>NUCLEOTIDE SEQUENCE</scope>
    <source>
        <strain evidence="1">Hyas-2018</strain>
    </source>
</reference>
<dbReference type="EMBL" id="CM023481">
    <property type="protein sequence ID" value="KAH6944439.1"/>
    <property type="molecule type" value="Genomic_DNA"/>
</dbReference>
<name>A0ACB7THW8_HYAAI</name>
<organism evidence="1 2">
    <name type="scientific">Hyalomma asiaticum</name>
    <name type="common">Tick</name>
    <dbReference type="NCBI Taxonomy" id="266040"/>
    <lineage>
        <taxon>Eukaryota</taxon>
        <taxon>Metazoa</taxon>
        <taxon>Ecdysozoa</taxon>
        <taxon>Arthropoda</taxon>
        <taxon>Chelicerata</taxon>
        <taxon>Arachnida</taxon>
        <taxon>Acari</taxon>
        <taxon>Parasitiformes</taxon>
        <taxon>Ixodida</taxon>
        <taxon>Ixodoidea</taxon>
        <taxon>Ixodidae</taxon>
        <taxon>Hyalomminae</taxon>
        <taxon>Hyalomma</taxon>
    </lineage>
</organism>
<accession>A0ACB7THW8</accession>
<proteinExistence type="predicted"/>
<sequence>MQRGAQEVLPVIGDGSDYVSFEIKAEEDEGGLRKDFRIGFTLNASSFSRTDEPGPSPLSSIAPIDESSRDESCITGLLVAELKRLDNQARLITERIEEAIHIENRDERELIEILKSRGYEPDPVIMWKRRYVTGFQWDGIEHEEENEFVEQPPDDFDLYEYIINMPLWSLTQEGLDVLTKEIVERENQLVSLRQMSFENTNVDDLEAYFWRLLRSHGSHGTRDSRQAAGGTSIGISEAMPSASASSAVPNVGESHRFRNVATSDDQRPRVVNERAPDYSGRAVAATERQRDPPTTSNHNRRKRLPTRLHSWRCCNPYPHQGLSVLLKGLESTREAQSHRNPPAASSRQDRGDPSTATYSQRETSGRDGSNPQRRVR</sequence>
<evidence type="ECO:0000313" key="1">
    <source>
        <dbReference type="EMBL" id="KAH6944439.1"/>
    </source>
</evidence>
<gene>
    <name evidence="1" type="ORF">HPB50_003111</name>
</gene>
<keyword evidence="2" id="KW-1185">Reference proteome</keyword>
<dbReference type="Proteomes" id="UP000821845">
    <property type="component" value="Chromosome 1"/>
</dbReference>
<comment type="caution">
    <text evidence="1">The sequence shown here is derived from an EMBL/GenBank/DDBJ whole genome shotgun (WGS) entry which is preliminary data.</text>
</comment>
<protein>
    <submittedName>
        <fullName evidence="1">Uncharacterized protein</fullName>
    </submittedName>
</protein>
<evidence type="ECO:0000313" key="2">
    <source>
        <dbReference type="Proteomes" id="UP000821845"/>
    </source>
</evidence>